<dbReference type="GO" id="GO:0005758">
    <property type="term" value="C:mitochondrial intermembrane space"/>
    <property type="evidence" value="ECO:0007669"/>
    <property type="project" value="UniProtKB-SubCell"/>
</dbReference>
<dbReference type="InterPro" id="IPR002048">
    <property type="entry name" value="EF_hand_dom"/>
</dbReference>
<dbReference type="CDD" id="cd15900">
    <property type="entry name" value="EFh_MICU"/>
    <property type="match status" value="1"/>
</dbReference>
<evidence type="ECO:0000256" key="7">
    <source>
        <dbReference type="ARBA" id="ARBA00022792"/>
    </source>
</evidence>
<dbReference type="InterPro" id="IPR018247">
    <property type="entry name" value="EF_Hand_1_Ca_BS"/>
</dbReference>
<protein>
    <submittedName>
        <fullName evidence="16">EF-hand domain pair</fullName>
    </submittedName>
</protein>
<dbReference type="GO" id="GO:0005509">
    <property type="term" value="F:calcium ion binding"/>
    <property type="evidence" value="ECO:0007669"/>
    <property type="project" value="InterPro"/>
</dbReference>
<gene>
    <name evidence="16" type="ORF">QE152_g29342</name>
</gene>
<proteinExistence type="inferred from homology"/>
<keyword evidence="17" id="KW-1185">Reference proteome</keyword>
<comment type="subcellular location">
    <subcellularLocation>
        <location evidence="1">Mitochondrion inner membrane</location>
    </subcellularLocation>
    <subcellularLocation>
        <location evidence="2">Mitochondrion intermembrane space</location>
    </subcellularLocation>
</comment>
<dbReference type="SMART" id="SM00054">
    <property type="entry name" value="EFh"/>
    <property type="match status" value="2"/>
</dbReference>
<accession>A0AAW1JJ83</accession>
<dbReference type="Proteomes" id="UP001458880">
    <property type="component" value="Unassembled WGS sequence"/>
</dbReference>
<dbReference type="PANTHER" id="PTHR12294">
    <property type="entry name" value="EF HAND DOMAIN FAMILY A1,A2-RELATED"/>
    <property type="match status" value="1"/>
</dbReference>
<dbReference type="GO" id="GO:0051560">
    <property type="term" value="P:mitochondrial calcium ion homeostasis"/>
    <property type="evidence" value="ECO:0007669"/>
    <property type="project" value="TreeGrafter"/>
</dbReference>
<evidence type="ECO:0000256" key="13">
    <source>
        <dbReference type="ARBA" id="ARBA00038333"/>
    </source>
</evidence>
<dbReference type="SUPFAM" id="SSF47473">
    <property type="entry name" value="EF-hand"/>
    <property type="match status" value="2"/>
</dbReference>
<evidence type="ECO:0000256" key="5">
    <source>
        <dbReference type="ARBA" id="ARBA00022723"/>
    </source>
</evidence>
<sequence>MDIQEGESKFEEDGNTKKPKKEKIGFRDRKIIEYENRIRQYSTPDKVFRYFATLQLQGSPSDQHEIYMTPEDFLRSITPGSKQPDGLGLDQFKKYDPKTAHHKLDLSLHEDSIFYKLGSSGLITFSDYIFLLTVLSTSRRHFEIAFRMFDLNGDGDVDCEEFEKVATLIRHQTSIGSRHRDHANTGNTFKGVNSALTTYFFGPNLKQKLTIEKFLDFQEQLQKEILSLEFQRKNPDENGKISESDFTELLLAYAGYPDKKKAKMLKRVKKTFKENSRGVAKEDYLNLFHFLNNINDVDTALTFYHIAGASIDEATLKHVAKTVAHVELSDHIIHVVFTIFDENQDGQLSNREFIAVMKNRLLRGLEKPKDTGFVKFMQSIVKCAKDVKSSI</sequence>
<evidence type="ECO:0000256" key="1">
    <source>
        <dbReference type="ARBA" id="ARBA00004273"/>
    </source>
</evidence>
<dbReference type="GO" id="GO:0036444">
    <property type="term" value="P:calcium import into the mitochondrion"/>
    <property type="evidence" value="ECO:0007669"/>
    <property type="project" value="TreeGrafter"/>
</dbReference>
<dbReference type="InterPro" id="IPR039800">
    <property type="entry name" value="MICU1/2/3"/>
</dbReference>
<dbReference type="Pfam" id="PF13833">
    <property type="entry name" value="EF-hand_8"/>
    <property type="match status" value="1"/>
</dbReference>
<comment type="caution">
    <text evidence="16">The sequence shown here is derived from an EMBL/GenBank/DDBJ whole genome shotgun (WGS) entry which is preliminary data.</text>
</comment>
<evidence type="ECO:0000256" key="9">
    <source>
        <dbReference type="ARBA" id="ARBA00022946"/>
    </source>
</evidence>
<dbReference type="PROSITE" id="PS00018">
    <property type="entry name" value="EF_HAND_1"/>
    <property type="match status" value="2"/>
</dbReference>
<evidence type="ECO:0000256" key="4">
    <source>
        <dbReference type="ARBA" id="ARBA00022568"/>
    </source>
</evidence>
<keyword evidence="3" id="KW-0813">Transport</keyword>
<keyword evidence="11" id="KW-0496">Mitochondrion</keyword>
<keyword evidence="7" id="KW-0999">Mitochondrion inner membrane</keyword>
<name>A0AAW1JJ83_POPJA</name>
<evidence type="ECO:0000256" key="3">
    <source>
        <dbReference type="ARBA" id="ARBA00022448"/>
    </source>
</evidence>
<dbReference type="PANTHER" id="PTHR12294:SF1">
    <property type="entry name" value="CALCIUM UPTAKE PROTEIN 1, MITOCHONDRIAL"/>
    <property type="match status" value="1"/>
</dbReference>
<keyword evidence="12" id="KW-0472">Membrane</keyword>
<dbReference type="EMBL" id="JASPKY010000370">
    <property type="protein sequence ID" value="KAK9703399.1"/>
    <property type="molecule type" value="Genomic_DNA"/>
</dbReference>
<dbReference type="InterPro" id="IPR011992">
    <property type="entry name" value="EF-hand-dom_pair"/>
</dbReference>
<keyword evidence="9" id="KW-0809">Transit peptide</keyword>
<evidence type="ECO:0000256" key="6">
    <source>
        <dbReference type="ARBA" id="ARBA00022737"/>
    </source>
</evidence>
<keyword evidence="8" id="KW-0106">Calcium</keyword>
<feature type="region of interest" description="Disordered" evidence="14">
    <location>
        <begin position="1"/>
        <end position="22"/>
    </location>
</feature>
<dbReference type="GO" id="GO:1990246">
    <property type="term" value="C:uniplex complex"/>
    <property type="evidence" value="ECO:0007669"/>
    <property type="project" value="TreeGrafter"/>
</dbReference>
<evidence type="ECO:0000256" key="12">
    <source>
        <dbReference type="ARBA" id="ARBA00023136"/>
    </source>
</evidence>
<keyword evidence="6" id="KW-0677">Repeat</keyword>
<keyword evidence="4" id="KW-0109">Calcium transport</keyword>
<dbReference type="Pfam" id="PF13202">
    <property type="entry name" value="EF-hand_5"/>
    <property type="match status" value="1"/>
</dbReference>
<keyword evidence="5" id="KW-0479">Metal-binding</keyword>
<evidence type="ECO:0000256" key="14">
    <source>
        <dbReference type="SAM" id="MobiDB-lite"/>
    </source>
</evidence>
<feature type="domain" description="EF-hand" evidence="15">
    <location>
        <begin position="137"/>
        <end position="172"/>
    </location>
</feature>
<dbReference type="Gene3D" id="1.10.238.10">
    <property type="entry name" value="EF-hand"/>
    <property type="match status" value="2"/>
</dbReference>
<evidence type="ECO:0000256" key="8">
    <source>
        <dbReference type="ARBA" id="ARBA00022837"/>
    </source>
</evidence>
<evidence type="ECO:0000259" key="15">
    <source>
        <dbReference type="PROSITE" id="PS50222"/>
    </source>
</evidence>
<keyword evidence="10" id="KW-0406">Ion transport</keyword>
<comment type="similarity">
    <text evidence="13">Belongs to the MICU1 family. MICU1 subfamily.</text>
</comment>
<evidence type="ECO:0000256" key="10">
    <source>
        <dbReference type="ARBA" id="ARBA00023065"/>
    </source>
</evidence>
<evidence type="ECO:0000313" key="16">
    <source>
        <dbReference type="EMBL" id="KAK9703399.1"/>
    </source>
</evidence>
<evidence type="ECO:0000256" key="2">
    <source>
        <dbReference type="ARBA" id="ARBA00004569"/>
    </source>
</evidence>
<dbReference type="AlphaFoldDB" id="A0AAW1JJ83"/>
<organism evidence="16 17">
    <name type="scientific">Popillia japonica</name>
    <name type="common">Japanese beetle</name>
    <dbReference type="NCBI Taxonomy" id="7064"/>
    <lineage>
        <taxon>Eukaryota</taxon>
        <taxon>Metazoa</taxon>
        <taxon>Ecdysozoa</taxon>
        <taxon>Arthropoda</taxon>
        <taxon>Hexapoda</taxon>
        <taxon>Insecta</taxon>
        <taxon>Pterygota</taxon>
        <taxon>Neoptera</taxon>
        <taxon>Endopterygota</taxon>
        <taxon>Coleoptera</taxon>
        <taxon>Polyphaga</taxon>
        <taxon>Scarabaeiformia</taxon>
        <taxon>Scarabaeidae</taxon>
        <taxon>Rutelinae</taxon>
        <taxon>Popillia</taxon>
    </lineage>
</organism>
<reference evidence="16 17" key="1">
    <citation type="journal article" date="2024" name="BMC Genomics">
        <title>De novo assembly and annotation of Popillia japonica's genome with initial clues to its potential as an invasive pest.</title>
        <authorList>
            <person name="Cucini C."/>
            <person name="Boschi S."/>
            <person name="Funari R."/>
            <person name="Cardaioli E."/>
            <person name="Iannotti N."/>
            <person name="Marturano G."/>
            <person name="Paoli F."/>
            <person name="Bruttini M."/>
            <person name="Carapelli A."/>
            <person name="Frati F."/>
            <person name="Nardi F."/>
        </authorList>
    </citation>
    <scope>NUCLEOTIDE SEQUENCE [LARGE SCALE GENOMIC DNA]</scope>
    <source>
        <strain evidence="16">DMR45628</strain>
    </source>
</reference>
<feature type="domain" description="EF-hand" evidence="15">
    <location>
        <begin position="328"/>
        <end position="363"/>
    </location>
</feature>
<evidence type="ECO:0000313" key="17">
    <source>
        <dbReference type="Proteomes" id="UP001458880"/>
    </source>
</evidence>
<dbReference type="PROSITE" id="PS50222">
    <property type="entry name" value="EF_HAND_2"/>
    <property type="match status" value="2"/>
</dbReference>
<evidence type="ECO:0000256" key="11">
    <source>
        <dbReference type="ARBA" id="ARBA00023128"/>
    </source>
</evidence>